<dbReference type="PANTHER" id="PTHR22916">
    <property type="entry name" value="GLYCOSYLTRANSFERASE"/>
    <property type="match status" value="1"/>
</dbReference>
<dbReference type="PANTHER" id="PTHR22916:SF3">
    <property type="entry name" value="UDP-GLCNAC:BETAGAL BETA-1,3-N-ACETYLGLUCOSAMINYLTRANSFERASE-LIKE PROTEIN 1"/>
    <property type="match status" value="1"/>
</dbReference>
<protein>
    <recommendedName>
        <fullName evidence="1">Glycosyltransferase 2-like domain-containing protein</fullName>
    </recommendedName>
</protein>
<evidence type="ECO:0000313" key="2">
    <source>
        <dbReference type="EMBL" id="SVB56600.1"/>
    </source>
</evidence>
<feature type="non-terminal residue" evidence="2">
    <location>
        <position position="126"/>
    </location>
</feature>
<dbReference type="GO" id="GO:0016758">
    <property type="term" value="F:hexosyltransferase activity"/>
    <property type="evidence" value="ECO:0007669"/>
    <property type="project" value="UniProtKB-ARBA"/>
</dbReference>
<gene>
    <name evidence="2" type="ORF">METZ01_LOCUS209454</name>
</gene>
<dbReference type="Pfam" id="PF00535">
    <property type="entry name" value="Glycos_transf_2"/>
    <property type="match status" value="1"/>
</dbReference>
<evidence type="ECO:0000259" key="1">
    <source>
        <dbReference type="Pfam" id="PF00535"/>
    </source>
</evidence>
<dbReference type="EMBL" id="UINC01047386">
    <property type="protein sequence ID" value="SVB56600.1"/>
    <property type="molecule type" value="Genomic_DNA"/>
</dbReference>
<dbReference type="AlphaFoldDB" id="A0A382F0W3"/>
<name>A0A382F0W3_9ZZZZ</name>
<accession>A0A382F0W3</accession>
<dbReference type="InterPro" id="IPR029044">
    <property type="entry name" value="Nucleotide-diphossugar_trans"/>
</dbReference>
<dbReference type="SUPFAM" id="SSF53448">
    <property type="entry name" value="Nucleotide-diphospho-sugar transferases"/>
    <property type="match status" value="1"/>
</dbReference>
<dbReference type="InterPro" id="IPR001173">
    <property type="entry name" value="Glyco_trans_2-like"/>
</dbReference>
<proteinExistence type="predicted"/>
<organism evidence="2">
    <name type="scientific">marine metagenome</name>
    <dbReference type="NCBI Taxonomy" id="408172"/>
    <lineage>
        <taxon>unclassified sequences</taxon>
        <taxon>metagenomes</taxon>
        <taxon>ecological metagenomes</taxon>
    </lineage>
</organism>
<feature type="domain" description="Glycosyltransferase 2-like" evidence="1">
    <location>
        <begin position="4"/>
        <end position="103"/>
    </location>
</feature>
<reference evidence="2" key="1">
    <citation type="submission" date="2018-05" db="EMBL/GenBank/DDBJ databases">
        <authorList>
            <person name="Lanie J.A."/>
            <person name="Ng W.-L."/>
            <person name="Kazmierczak K.M."/>
            <person name="Andrzejewski T.M."/>
            <person name="Davidsen T.M."/>
            <person name="Wayne K.J."/>
            <person name="Tettelin H."/>
            <person name="Glass J.I."/>
            <person name="Rusch D."/>
            <person name="Podicherti R."/>
            <person name="Tsui H.-C.T."/>
            <person name="Winkler M.E."/>
        </authorList>
    </citation>
    <scope>NUCLEOTIDE SEQUENCE</scope>
</reference>
<sequence length="126" mass="14226">MKFSIITPNYNGANYLEGCIKSVLSQNVDFEHIIVDAESTDSSLDILKTYPHLKVISEQDNGMYDAINKGIAISQGDFISYLNGDDRYPDGALSEVLNIFNNDISVDYVYGDCRLINHLEKELYVY</sequence>
<dbReference type="Gene3D" id="3.90.550.10">
    <property type="entry name" value="Spore Coat Polysaccharide Biosynthesis Protein SpsA, Chain A"/>
    <property type="match status" value="1"/>
</dbReference>